<sequence>MVKGIDIFQEYFNEYTDQYVLIGGAACSVSFEEQDINFGRTTKDLDIVLIVEAQTKEFGERFWKFIKDGKYRIRAKSNGEPQFYRFDKPEDERFPKMIELFSRTNYLLQEENGLTPIHIDDSVSSLSAILLNDAYYQALMDGRENMRGISVLKPEWIIPFKAKAWLDLREKKDVDSSDIKKHRNDIIRIVSDMVLQKCILPDEVRKDMEKFIEQFDVTESELKNLKIRGTKPEDIKRVLQTTYLD</sequence>
<gene>
    <name evidence="1" type="ORF">LKD47_01230</name>
</gene>
<name>A0AAW4WJP1_9FIRM</name>
<proteinExistence type="predicted"/>
<organism evidence="1 2">
    <name type="scientific">Roseburia amylophila</name>
    <dbReference type="NCBI Taxonomy" id="2981794"/>
    <lineage>
        <taxon>Bacteria</taxon>
        <taxon>Bacillati</taxon>
        <taxon>Bacillota</taxon>
        <taxon>Clostridia</taxon>
        <taxon>Lachnospirales</taxon>
        <taxon>Lachnospiraceae</taxon>
        <taxon>Roseburia</taxon>
    </lineage>
</organism>
<dbReference type="AlphaFoldDB" id="A0AAW4WJP1"/>
<protein>
    <recommendedName>
        <fullName evidence="3">Nucleotidyl transferase AbiEii/AbiGii toxin family protein</fullName>
    </recommendedName>
</protein>
<reference evidence="1" key="1">
    <citation type="submission" date="2021-10" db="EMBL/GenBank/DDBJ databases">
        <title>Anaerobic single-cell dispensing facilitates the cultivation of human gut bacteria.</title>
        <authorList>
            <person name="Afrizal A."/>
        </authorList>
    </citation>
    <scope>NUCLEOTIDE SEQUENCE</scope>
    <source>
        <strain evidence="1">CLA-AA-H204</strain>
    </source>
</reference>
<evidence type="ECO:0008006" key="3">
    <source>
        <dbReference type="Google" id="ProtNLM"/>
    </source>
</evidence>
<dbReference type="RefSeq" id="WP_227709450.1">
    <property type="nucleotide sequence ID" value="NZ_JAJEQW010000001.1"/>
</dbReference>
<accession>A0AAW4WJP1</accession>
<evidence type="ECO:0000313" key="1">
    <source>
        <dbReference type="EMBL" id="MCC2240924.1"/>
    </source>
</evidence>
<dbReference type="Proteomes" id="UP001198893">
    <property type="component" value="Unassembled WGS sequence"/>
</dbReference>
<dbReference type="EMBL" id="JAJEQW010000001">
    <property type="protein sequence ID" value="MCC2240924.1"/>
    <property type="molecule type" value="Genomic_DNA"/>
</dbReference>
<comment type="caution">
    <text evidence="1">The sequence shown here is derived from an EMBL/GenBank/DDBJ whole genome shotgun (WGS) entry which is preliminary data.</text>
</comment>
<evidence type="ECO:0000313" key="2">
    <source>
        <dbReference type="Proteomes" id="UP001198893"/>
    </source>
</evidence>